<dbReference type="Proteomes" id="UP001211907">
    <property type="component" value="Unassembled WGS sequence"/>
</dbReference>
<evidence type="ECO:0000313" key="2">
    <source>
        <dbReference type="EMBL" id="KAJ3117585.1"/>
    </source>
</evidence>
<dbReference type="EMBL" id="JADGJH010001159">
    <property type="protein sequence ID" value="KAJ3117585.1"/>
    <property type="molecule type" value="Genomic_DNA"/>
</dbReference>
<sequence length="481" mass="52589">MDITTVNGVATPGSPTVARTRSRHVASRYLAHRTPAPVPVLANQKGAAAVALATTKRSKQTTAAIAAATATAMATVAKPVTLSVFKTSMSTRQLRSLTVSGTVASPRRMLRSGTSALRNKPPKFNLPASTSDQLENIPSESASLAAELHRASQPSSKLRQNSALPKTPFIATKKNNLKNNPNPPSPKITDQQETNEPLIVARQTVAHSSPSNNYGATHAISIKQQSSAAIFQYPPGSHQLQQQIHRFSQDPDPFIPTQPSRILAEHLPFLLSSTHGNQKSGVDDREADALLADAQLLQWRLLTAKAKHSFEIRKIEAERQIFQGWQCIQSIKSQIHDLKSEIAARKRMMRDLDALVIQETNLKSIITAIQHFESDYSSLVRGLEASVVRMKMLNVHLSNPVELRDSLIHGTNRINKILESGKTVFSKVQTLTEATTALTRLAAAGKTELAECIDLMTQVSIMKAKEQSYLIEAEQLKSQHS</sequence>
<organism evidence="2 3">
    <name type="scientific">Physocladia obscura</name>
    <dbReference type="NCBI Taxonomy" id="109957"/>
    <lineage>
        <taxon>Eukaryota</taxon>
        <taxon>Fungi</taxon>
        <taxon>Fungi incertae sedis</taxon>
        <taxon>Chytridiomycota</taxon>
        <taxon>Chytridiomycota incertae sedis</taxon>
        <taxon>Chytridiomycetes</taxon>
        <taxon>Chytridiales</taxon>
        <taxon>Chytriomycetaceae</taxon>
        <taxon>Physocladia</taxon>
    </lineage>
</organism>
<dbReference type="InterPro" id="IPR007573">
    <property type="entry name" value="QWRF"/>
</dbReference>
<evidence type="ECO:0000313" key="3">
    <source>
        <dbReference type="Proteomes" id="UP001211907"/>
    </source>
</evidence>
<name>A0AAD5SXT8_9FUNG</name>
<proteinExistence type="predicted"/>
<feature type="region of interest" description="Disordered" evidence="1">
    <location>
        <begin position="150"/>
        <end position="192"/>
    </location>
</feature>
<accession>A0AAD5SXT8</accession>
<protein>
    <submittedName>
        <fullName evidence="2">Uncharacterized protein</fullName>
    </submittedName>
</protein>
<dbReference type="Pfam" id="PF04484">
    <property type="entry name" value="QWRF"/>
    <property type="match status" value="1"/>
</dbReference>
<feature type="region of interest" description="Disordered" evidence="1">
    <location>
        <begin position="112"/>
        <end position="134"/>
    </location>
</feature>
<reference evidence="2" key="1">
    <citation type="submission" date="2020-05" db="EMBL/GenBank/DDBJ databases">
        <title>Phylogenomic resolution of chytrid fungi.</title>
        <authorList>
            <person name="Stajich J.E."/>
            <person name="Amses K."/>
            <person name="Simmons R."/>
            <person name="Seto K."/>
            <person name="Myers J."/>
            <person name="Bonds A."/>
            <person name="Quandt C.A."/>
            <person name="Barry K."/>
            <person name="Liu P."/>
            <person name="Grigoriev I."/>
            <person name="Longcore J.E."/>
            <person name="James T.Y."/>
        </authorList>
    </citation>
    <scope>NUCLEOTIDE SEQUENCE</scope>
    <source>
        <strain evidence="2">JEL0513</strain>
    </source>
</reference>
<keyword evidence="3" id="KW-1185">Reference proteome</keyword>
<evidence type="ECO:0000256" key="1">
    <source>
        <dbReference type="SAM" id="MobiDB-lite"/>
    </source>
</evidence>
<dbReference type="AlphaFoldDB" id="A0AAD5SXT8"/>
<comment type="caution">
    <text evidence="2">The sequence shown here is derived from an EMBL/GenBank/DDBJ whole genome shotgun (WGS) entry which is preliminary data.</text>
</comment>
<gene>
    <name evidence="2" type="ORF">HK100_000781</name>
</gene>
<feature type="compositionally biased region" description="Polar residues" evidence="1">
    <location>
        <begin position="152"/>
        <end position="164"/>
    </location>
</feature>